<feature type="signal peptide" evidence="9">
    <location>
        <begin position="1"/>
        <end position="21"/>
    </location>
</feature>
<protein>
    <submittedName>
        <fullName evidence="10">(raccoon dog) hypothetical protein</fullName>
    </submittedName>
</protein>
<evidence type="ECO:0000256" key="3">
    <source>
        <dbReference type="ARBA" id="ARBA00022448"/>
    </source>
</evidence>
<keyword evidence="3" id="KW-0813">Transport</keyword>
<dbReference type="GO" id="GO:0046961">
    <property type="term" value="F:proton-transporting ATPase activity, rotational mechanism"/>
    <property type="evidence" value="ECO:0007669"/>
    <property type="project" value="InterPro"/>
</dbReference>
<evidence type="ECO:0000256" key="7">
    <source>
        <dbReference type="ARBA" id="ARBA00023065"/>
    </source>
</evidence>
<keyword evidence="9" id="KW-0732">Signal</keyword>
<evidence type="ECO:0000256" key="5">
    <source>
        <dbReference type="ARBA" id="ARBA00022781"/>
    </source>
</evidence>
<accession>A0A811ZJR9</accession>
<evidence type="ECO:0000256" key="9">
    <source>
        <dbReference type="SAM" id="SignalP"/>
    </source>
</evidence>
<evidence type="ECO:0000256" key="1">
    <source>
        <dbReference type="ARBA" id="ARBA00004141"/>
    </source>
</evidence>
<evidence type="ECO:0000256" key="6">
    <source>
        <dbReference type="ARBA" id="ARBA00022989"/>
    </source>
</evidence>
<evidence type="ECO:0000256" key="8">
    <source>
        <dbReference type="ARBA" id="ARBA00023136"/>
    </source>
</evidence>
<evidence type="ECO:0000256" key="4">
    <source>
        <dbReference type="ARBA" id="ARBA00022692"/>
    </source>
</evidence>
<dbReference type="EMBL" id="CAJHUB010000768">
    <property type="protein sequence ID" value="CAD7688935.1"/>
    <property type="molecule type" value="Genomic_DNA"/>
</dbReference>
<organism evidence="10 11">
    <name type="scientific">Nyctereutes procyonoides</name>
    <name type="common">Raccoon dog</name>
    <name type="synonym">Canis procyonoides</name>
    <dbReference type="NCBI Taxonomy" id="34880"/>
    <lineage>
        <taxon>Eukaryota</taxon>
        <taxon>Metazoa</taxon>
        <taxon>Chordata</taxon>
        <taxon>Craniata</taxon>
        <taxon>Vertebrata</taxon>
        <taxon>Euteleostomi</taxon>
        <taxon>Mammalia</taxon>
        <taxon>Eutheria</taxon>
        <taxon>Laurasiatheria</taxon>
        <taxon>Carnivora</taxon>
        <taxon>Caniformia</taxon>
        <taxon>Canidae</taxon>
        <taxon>Nyctereutes</taxon>
    </lineage>
</organism>
<keyword evidence="4" id="KW-0812">Transmembrane</keyword>
<reference evidence="10" key="1">
    <citation type="submission" date="2020-12" db="EMBL/GenBank/DDBJ databases">
        <authorList>
            <consortium name="Molecular Ecology Group"/>
        </authorList>
    </citation>
    <scope>NUCLEOTIDE SEQUENCE</scope>
    <source>
        <strain evidence="10">TBG_1078</strain>
    </source>
</reference>
<comment type="subcellular location">
    <subcellularLocation>
        <location evidence="1">Membrane</location>
        <topology evidence="1">Multi-pass membrane protein</topology>
    </subcellularLocation>
</comment>
<name>A0A811ZJR9_NYCPR</name>
<comment type="similarity">
    <text evidence="2">Belongs to the V-ATPase e1/e2 subunit family.</text>
</comment>
<feature type="chain" id="PRO_5032833355" evidence="9">
    <location>
        <begin position="22"/>
        <end position="44"/>
    </location>
</feature>
<sequence length="44" mass="5210">MSVAGTCSVCWYFFWLIAVQAQVNPLFEPQLQNETIWYLKYHSP</sequence>
<keyword evidence="7" id="KW-0406">Ion transport</keyword>
<evidence type="ECO:0000256" key="2">
    <source>
        <dbReference type="ARBA" id="ARBA00008328"/>
    </source>
</evidence>
<dbReference type="Pfam" id="PF05493">
    <property type="entry name" value="ATP_synt_H"/>
    <property type="match status" value="1"/>
</dbReference>
<dbReference type="InterPro" id="IPR008389">
    <property type="entry name" value="ATPase_V0-cplx_e1/e2_su"/>
</dbReference>
<gene>
    <name evidence="10" type="ORF">NYPRO_LOCUS21729</name>
</gene>
<keyword evidence="8" id="KW-0472">Membrane</keyword>
<comment type="caution">
    <text evidence="10">The sequence shown here is derived from an EMBL/GenBank/DDBJ whole genome shotgun (WGS) entry which is preliminary data.</text>
</comment>
<dbReference type="AlphaFoldDB" id="A0A811ZJR9"/>
<keyword evidence="5" id="KW-0375">Hydrogen ion transport</keyword>
<proteinExistence type="inferred from homology"/>
<keyword evidence="11" id="KW-1185">Reference proteome</keyword>
<dbReference type="GO" id="GO:0033179">
    <property type="term" value="C:proton-transporting V-type ATPase, V0 domain"/>
    <property type="evidence" value="ECO:0007669"/>
    <property type="project" value="InterPro"/>
</dbReference>
<evidence type="ECO:0000313" key="11">
    <source>
        <dbReference type="Proteomes" id="UP000645828"/>
    </source>
</evidence>
<evidence type="ECO:0000313" key="10">
    <source>
        <dbReference type="EMBL" id="CAD7688935.1"/>
    </source>
</evidence>
<keyword evidence="6" id="KW-1133">Transmembrane helix</keyword>
<dbReference type="Proteomes" id="UP000645828">
    <property type="component" value="Unassembled WGS sequence"/>
</dbReference>